<feature type="transmembrane region" description="Helical" evidence="2">
    <location>
        <begin position="353"/>
        <end position="372"/>
    </location>
</feature>
<keyword evidence="2" id="KW-1133">Transmembrane helix</keyword>
<dbReference type="EMBL" id="CAJOBC010063163">
    <property type="protein sequence ID" value="CAF4216901.1"/>
    <property type="molecule type" value="Genomic_DNA"/>
</dbReference>
<dbReference type="PANTHER" id="PTHR31610:SF0">
    <property type="entry name" value="SLC26A_SULP TRANSPORTER DOMAIN-CONTAINING PROTEIN"/>
    <property type="match status" value="1"/>
</dbReference>
<feature type="transmembrane region" description="Helical" evidence="2">
    <location>
        <begin position="379"/>
        <end position="396"/>
    </location>
</feature>
<feature type="transmembrane region" description="Helical" evidence="2">
    <location>
        <begin position="223"/>
        <end position="244"/>
    </location>
</feature>
<keyword evidence="2" id="KW-0812">Transmembrane</keyword>
<keyword evidence="5" id="KW-1185">Reference proteome</keyword>
<sequence>MPTVCQMNPANIVQCLAELVNTNLNLTQTDFTQKGREVAQNLSETITSFTNCHQFHYEEDTTVDLDENSDVYSDSDNEKPYQEIGSSDKADDKWENKENDVEPRHFSDYSVEFMKAVVAFADETNASGKRRRSWKIVLGKRCPVPSCCTSKKQHIYLRHLKNEFQELLTFHPQEWLNGLKPNRNYPLFLRGDIDGFITLFINNLATLLAVVLSLTPILGDQIVYGRILPGFGLSMCFGNVYYVYMARKLAWKENRSDVCAQPYGINTPGAFAFIYSIIFPTYYSCLQQHFSIDYCRDLSFYVALASNFVTSCILLVLSLFGEYIRRYTPGVALLSSISALGFVYLALNEFLEMNTVPIVSFVPFAIVMIGYLGNVKFGPLPVALVALISGTALAWICQLNTGHAVVEASKLIKGYAPVFPVKEMFKNLANIGPYLSTSIPTAISIAVGTIQCVESAKRNGDFYPTRESLLADSIGTLTAALFGSILGMT</sequence>
<proteinExistence type="predicted"/>
<feature type="transmembrane region" description="Helical" evidence="2">
    <location>
        <begin position="298"/>
        <end position="320"/>
    </location>
</feature>
<reference evidence="3" key="1">
    <citation type="submission" date="2021-02" db="EMBL/GenBank/DDBJ databases">
        <authorList>
            <person name="Nowell W R."/>
        </authorList>
    </citation>
    <scope>NUCLEOTIDE SEQUENCE</scope>
</reference>
<feature type="transmembrane region" description="Helical" evidence="2">
    <location>
        <begin position="196"/>
        <end position="217"/>
    </location>
</feature>
<gene>
    <name evidence="3" type="ORF">GPM918_LOCUS30800</name>
    <name evidence="4" type="ORF">SRO942_LOCUS31424</name>
</gene>
<dbReference type="AlphaFoldDB" id="A0A815H8K6"/>
<feature type="compositionally biased region" description="Acidic residues" evidence="1">
    <location>
        <begin position="66"/>
        <end position="75"/>
    </location>
</feature>
<comment type="caution">
    <text evidence="3">The sequence shown here is derived from an EMBL/GenBank/DDBJ whole genome shotgun (WGS) entry which is preliminary data.</text>
</comment>
<dbReference type="OrthoDB" id="8068875at2759"/>
<dbReference type="PANTHER" id="PTHR31610">
    <property type="entry name" value="SLR0360 PROTEIN"/>
    <property type="match status" value="1"/>
</dbReference>
<name>A0A815H8K6_9BILA</name>
<feature type="non-terminal residue" evidence="3">
    <location>
        <position position="1"/>
    </location>
</feature>
<protein>
    <submittedName>
        <fullName evidence="3">Uncharacterized protein</fullName>
    </submittedName>
</protein>
<evidence type="ECO:0000256" key="2">
    <source>
        <dbReference type="SAM" id="Phobius"/>
    </source>
</evidence>
<keyword evidence="2" id="KW-0472">Membrane</keyword>
<feature type="transmembrane region" description="Helical" evidence="2">
    <location>
        <begin position="327"/>
        <end position="347"/>
    </location>
</feature>
<evidence type="ECO:0000313" key="3">
    <source>
        <dbReference type="EMBL" id="CAF1348830.1"/>
    </source>
</evidence>
<feature type="compositionally biased region" description="Basic and acidic residues" evidence="1">
    <location>
        <begin position="76"/>
        <end position="97"/>
    </location>
</feature>
<evidence type="ECO:0000313" key="4">
    <source>
        <dbReference type="EMBL" id="CAF4216901.1"/>
    </source>
</evidence>
<feature type="region of interest" description="Disordered" evidence="1">
    <location>
        <begin position="66"/>
        <end position="97"/>
    </location>
</feature>
<feature type="transmembrane region" description="Helical" evidence="2">
    <location>
        <begin position="265"/>
        <end position="283"/>
    </location>
</feature>
<evidence type="ECO:0000313" key="5">
    <source>
        <dbReference type="Proteomes" id="UP000663829"/>
    </source>
</evidence>
<dbReference type="Proteomes" id="UP000663829">
    <property type="component" value="Unassembled WGS sequence"/>
</dbReference>
<organism evidence="3 5">
    <name type="scientific">Didymodactylos carnosus</name>
    <dbReference type="NCBI Taxonomy" id="1234261"/>
    <lineage>
        <taxon>Eukaryota</taxon>
        <taxon>Metazoa</taxon>
        <taxon>Spiralia</taxon>
        <taxon>Gnathifera</taxon>
        <taxon>Rotifera</taxon>
        <taxon>Eurotatoria</taxon>
        <taxon>Bdelloidea</taxon>
        <taxon>Philodinida</taxon>
        <taxon>Philodinidae</taxon>
        <taxon>Didymodactylos</taxon>
    </lineage>
</organism>
<dbReference type="EMBL" id="CAJNOQ010014798">
    <property type="protein sequence ID" value="CAF1348830.1"/>
    <property type="molecule type" value="Genomic_DNA"/>
</dbReference>
<dbReference type="Proteomes" id="UP000681722">
    <property type="component" value="Unassembled WGS sequence"/>
</dbReference>
<evidence type="ECO:0000256" key="1">
    <source>
        <dbReference type="SAM" id="MobiDB-lite"/>
    </source>
</evidence>
<accession>A0A815H8K6</accession>